<dbReference type="OrthoDB" id="9790141at2"/>
<comment type="caution">
    <text evidence="1">The sequence shown here is derived from an EMBL/GenBank/DDBJ whole genome shotgun (WGS) entry which is preliminary data.</text>
</comment>
<name>A0A2S8SVS8_9BACT</name>
<dbReference type="EMBL" id="NIGF01000003">
    <property type="protein sequence ID" value="PQV64895.1"/>
    <property type="molecule type" value="Genomic_DNA"/>
</dbReference>
<dbReference type="RefSeq" id="WP_105482769.1">
    <property type="nucleotide sequence ID" value="NZ_NIGF01000003.1"/>
</dbReference>
<keyword evidence="2" id="KW-1185">Reference proteome</keyword>
<dbReference type="AlphaFoldDB" id="A0A2S8SVS8"/>
<reference evidence="1 2" key="1">
    <citation type="journal article" date="2018" name="Syst. Appl. Microbiol.">
        <title>Abditibacterium utsteinense sp. nov., the first cultivated member of candidate phylum FBP, isolated from ice-free Antarctic soil samples.</title>
        <authorList>
            <person name="Tahon G."/>
            <person name="Tytgat B."/>
            <person name="Lebbe L."/>
            <person name="Carlier A."/>
            <person name="Willems A."/>
        </authorList>
    </citation>
    <scope>NUCLEOTIDE SEQUENCE [LARGE SCALE GENOMIC DNA]</scope>
    <source>
        <strain evidence="1 2">LMG 29911</strain>
    </source>
</reference>
<gene>
    <name evidence="1" type="ORF">B1R32_103162</name>
</gene>
<dbReference type="InParanoid" id="A0A2S8SVS8"/>
<dbReference type="Proteomes" id="UP000237684">
    <property type="component" value="Unassembled WGS sequence"/>
</dbReference>
<evidence type="ECO:0000313" key="1">
    <source>
        <dbReference type="EMBL" id="PQV64895.1"/>
    </source>
</evidence>
<sequence>MPDSLLPPATLSQNGASLDLAWVWREVRKRVFTKLPFSLSVAETLEAVIPIALDGDHFVVGLDLAHSPMAANLSGGQVKNTIENILRQAAGRAISFELIEGTTLEEWHQVAERREKAHAAVIAMASKQVEAHHFEDVLNQIVGEIRQRVAQVHERMLPQVRASLMLDMVPSLADAEEMLFNDAHSREGRRAMSRAIDRIATFLEVPPLTLALEIERYRRSQKDKIEH</sequence>
<protein>
    <submittedName>
        <fullName evidence="1">Uncharacterized protein</fullName>
    </submittedName>
</protein>
<evidence type="ECO:0000313" key="2">
    <source>
        <dbReference type="Proteomes" id="UP000237684"/>
    </source>
</evidence>
<accession>A0A2S8SVS8</accession>
<organism evidence="1 2">
    <name type="scientific">Abditibacterium utsteinense</name>
    <dbReference type="NCBI Taxonomy" id="1960156"/>
    <lineage>
        <taxon>Bacteria</taxon>
        <taxon>Pseudomonadati</taxon>
        <taxon>Abditibacteriota</taxon>
        <taxon>Abditibacteriia</taxon>
        <taxon>Abditibacteriales</taxon>
        <taxon>Abditibacteriaceae</taxon>
        <taxon>Abditibacterium</taxon>
    </lineage>
</organism>
<proteinExistence type="predicted"/>